<name>A0AA49JTB6_9BACT</name>
<organism evidence="3">
    <name type="scientific">Pseudogemmatithrix spongiicola</name>
    <dbReference type="NCBI Taxonomy" id="3062599"/>
    <lineage>
        <taxon>Bacteria</taxon>
        <taxon>Pseudomonadati</taxon>
        <taxon>Gemmatimonadota</taxon>
        <taxon>Gemmatimonadia</taxon>
        <taxon>Gemmatimonadales</taxon>
        <taxon>Gemmatimonadaceae</taxon>
        <taxon>Pseudogemmatithrix</taxon>
    </lineage>
</organism>
<keyword evidence="2" id="KW-0732">Signal</keyword>
<keyword evidence="3" id="KW-0121">Carboxypeptidase</keyword>
<feature type="chain" id="PRO_5041236830" evidence="2">
    <location>
        <begin position="20"/>
        <end position="259"/>
    </location>
</feature>
<dbReference type="GO" id="GO:0004180">
    <property type="term" value="F:carboxypeptidase activity"/>
    <property type="evidence" value="ECO:0007669"/>
    <property type="project" value="UniProtKB-KW"/>
</dbReference>
<dbReference type="RefSeq" id="WP_367886968.1">
    <property type="nucleotide sequence ID" value="NZ_CP130612.1"/>
</dbReference>
<dbReference type="Proteomes" id="UP001229955">
    <property type="component" value="Chromosome"/>
</dbReference>
<keyword evidence="3" id="KW-0645">Protease</keyword>
<sequence>MRCLLAGALALGASASAQAQVLKGSVRTLDTSLPVPSVEIMVRDSLGRELARAYSNDAGLFAISLRDRVAFSVHARRLGFQMAETNLPRVSEDTVNLEFQLAEVATETDAVTVTGMAALNAQRLEDAERRGWALYRPEIIAQHRSRARDLTELLRSVGARNVQMPRSPRDCVRSMRNNQCVTYVVDGQVLGPDAYVLPEDVYFLAVLTPTESAVMYGNRAINGAVVVYTRMNGDRYDDGQLPPHLRRAERKAAEPRRPR</sequence>
<gene>
    <name evidence="3" type="ORF">Strain138_000509</name>
    <name evidence="4" type="ORF">Strain318_000509</name>
</gene>
<dbReference type="EMBL" id="CP130612">
    <property type="protein sequence ID" value="WKW11268.1"/>
    <property type="molecule type" value="Genomic_DNA"/>
</dbReference>
<evidence type="ECO:0000256" key="2">
    <source>
        <dbReference type="SAM" id="SignalP"/>
    </source>
</evidence>
<accession>A0AA49JTB6</accession>
<evidence type="ECO:0000313" key="4">
    <source>
        <dbReference type="EMBL" id="WKW14178.1"/>
    </source>
</evidence>
<dbReference type="KEGG" id="pspc:Strain318_000509"/>
<feature type="compositionally biased region" description="Basic and acidic residues" evidence="1">
    <location>
        <begin position="250"/>
        <end position="259"/>
    </location>
</feature>
<keyword evidence="5" id="KW-1185">Reference proteome</keyword>
<feature type="region of interest" description="Disordered" evidence="1">
    <location>
        <begin position="236"/>
        <end position="259"/>
    </location>
</feature>
<evidence type="ECO:0000313" key="3">
    <source>
        <dbReference type="EMBL" id="WKW11268.1"/>
    </source>
</evidence>
<dbReference type="EMBL" id="CP130613">
    <property type="protein sequence ID" value="WKW14178.1"/>
    <property type="molecule type" value="Genomic_DNA"/>
</dbReference>
<dbReference type="AlphaFoldDB" id="A0AA49JTB6"/>
<evidence type="ECO:0000256" key="1">
    <source>
        <dbReference type="SAM" id="MobiDB-lite"/>
    </source>
</evidence>
<reference evidence="3" key="1">
    <citation type="submission" date="2023-07" db="EMBL/GenBank/DDBJ databases">
        <authorList>
            <person name="Haufschild T."/>
            <person name="Kallscheuer N."/>
            <person name="Hammer J."/>
            <person name="Kohn T."/>
            <person name="Kabuu M."/>
            <person name="Jogler M."/>
            <person name="Wohfarth N."/>
            <person name="Heuer A."/>
            <person name="Rohde M."/>
            <person name="van Teeseling M.C.F."/>
            <person name="Jogler C."/>
        </authorList>
    </citation>
    <scope>NUCLEOTIDE SEQUENCE</scope>
    <source>
        <strain evidence="3">Strain 138</strain>
        <strain evidence="4">Strain 318</strain>
    </source>
</reference>
<feature type="signal peptide" evidence="2">
    <location>
        <begin position="1"/>
        <end position="19"/>
    </location>
</feature>
<protein>
    <submittedName>
        <fullName evidence="3">Carboxypeptidase-like regulatory domain-containing protein</fullName>
    </submittedName>
</protein>
<keyword evidence="3" id="KW-0378">Hydrolase</keyword>
<proteinExistence type="predicted"/>
<accession>A0AA49JYY2</accession>
<evidence type="ECO:0000313" key="5">
    <source>
        <dbReference type="Proteomes" id="UP001229955"/>
    </source>
</evidence>